<reference evidence="2 3" key="2">
    <citation type="submission" date="2019-02" db="EMBL/GenBank/DDBJ databases">
        <title>'Lichenibacterium ramalinii' gen. nov. sp. nov., 'Lichenibacterium minor' gen. nov. sp. nov.</title>
        <authorList>
            <person name="Pankratov T."/>
        </authorList>
    </citation>
    <scope>NUCLEOTIDE SEQUENCE [LARGE SCALE GENOMIC DNA]</scope>
    <source>
        <strain evidence="2 3">RmlP026</strain>
    </source>
</reference>
<comment type="caution">
    <text evidence="2">The sequence shown here is derived from an EMBL/GenBank/DDBJ whole genome shotgun (WGS) entry which is preliminary data.</text>
</comment>
<sequence length="159" mass="15882">MPDFDILGTNANIYGAQPGSFGSGLYQALGSQQGGGQGQNGRVFNSVPLAGQPQPQAQPGAPISGLVAGALGLPTVAGADPGTAYLAQQQQQQANGGQGQQPQQMSGLMAGILGMPQPGQAAGQQGQQQPNGAQPQNNMGSNIGGLLRAMIYNGQSQDA</sequence>
<feature type="region of interest" description="Disordered" evidence="1">
    <location>
        <begin position="110"/>
        <end position="142"/>
    </location>
</feature>
<dbReference type="EMBL" id="QYBB01000014">
    <property type="protein sequence ID" value="RYC31384.1"/>
    <property type="molecule type" value="Genomic_DNA"/>
</dbReference>
<accession>A0A4V1RUJ6</accession>
<proteinExistence type="predicted"/>
<evidence type="ECO:0000313" key="2">
    <source>
        <dbReference type="EMBL" id="RYC31384.1"/>
    </source>
</evidence>
<evidence type="ECO:0000256" key="1">
    <source>
        <dbReference type="SAM" id="MobiDB-lite"/>
    </source>
</evidence>
<protein>
    <submittedName>
        <fullName evidence="2">Uncharacterized protein</fullName>
    </submittedName>
</protein>
<organism evidence="2 3">
    <name type="scientific">Lichenibacterium minor</name>
    <dbReference type="NCBI Taxonomy" id="2316528"/>
    <lineage>
        <taxon>Bacteria</taxon>
        <taxon>Pseudomonadati</taxon>
        <taxon>Pseudomonadota</taxon>
        <taxon>Alphaproteobacteria</taxon>
        <taxon>Hyphomicrobiales</taxon>
        <taxon>Lichenihabitantaceae</taxon>
        <taxon>Lichenibacterium</taxon>
    </lineage>
</organism>
<feature type="compositionally biased region" description="Low complexity" evidence="1">
    <location>
        <begin position="116"/>
        <end position="138"/>
    </location>
</feature>
<keyword evidence="3" id="KW-1185">Reference proteome</keyword>
<gene>
    <name evidence="2" type="ORF">D3273_13420</name>
</gene>
<dbReference type="Proteomes" id="UP000290759">
    <property type="component" value="Unassembled WGS sequence"/>
</dbReference>
<dbReference type="RefSeq" id="WP_129227363.1">
    <property type="nucleotide sequence ID" value="NZ_QYBB01000014.1"/>
</dbReference>
<reference evidence="2 3" key="1">
    <citation type="submission" date="2018-12" db="EMBL/GenBank/DDBJ databases">
        <authorList>
            <person name="Grouzdev D.S."/>
            <person name="Krutkina M.S."/>
        </authorList>
    </citation>
    <scope>NUCLEOTIDE SEQUENCE [LARGE SCALE GENOMIC DNA]</scope>
    <source>
        <strain evidence="2 3">RmlP026</strain>
    </source>
</reference>
<dbReference type="AlphaFoldDB" id="A0A4V1RUJ6"/>
<evidence type="ECO:0000313" key="3">
    <source>
        <dbReference type="Proteomes" id="UP000290759"/>
    </source>
</evidence>
<name>A0A4V1RUJ6_9HYPH</name>